<evidence type="ECO:0000256" key="5">
    <source>
        <dbReference type="PIRSR" id="PIRSR604574-1"/>
    </source>
</evidence>
<dbReference type="GO" id="GO:0035513">
    <property type="term" value="P:oxidative RNA demethylation"/>
    <property type="evidence" value="ECO:0007669"/>
    <property type="project" value="TreeGrafter"/>
</dbReference>
<feature type="domain" description="Fe2OG dioxygenase" evidence="7">
    <location>
        <begin position="128"/>
        <end position="229"/>
    </location>
</feature>
<dbReference type="SUPFAM" id="SSF51197">
    <property type="entry name" value="Clavaminate synthase-like"/>
    <property type="match status" value="1"/>
</dbReference>
<dbReference type="EC" id="1.14.11.-" evidence="8"/>
<dbReference type="Gene3D" id="2.60.120.590">
    <property type="entry name" value="Alpha-ketoglutarate-dependent dioxygenase AlkB-like"/>
    <property type="match status" value="1"/>
</dbReference>
<keyword evidence="3 8" id="KW-0560">Oxidoreductase</keyword>
<evidence type="ECO:0000256" key="3">
    <source>
        <dbReference type="ARBA" id="ARBA00023002"/>
    </source>
</evidence>
<proteinExistence type="predicted"/>
<feature type="binding site" evidence="5">
    <location>
        <position position="150"/>
    </location>
    <ligand>
        <name>substrate</name>
    </ligand>
</feature>
<evidence type="ECO:0000256" key="4">
    <source>
        <dbReference type="ARBA" id="ARBA00023004"/>
    </source>
</evidence>
<comment type="cofactor">
    <cofactor evidence="6">
        <name>Fe(2+)</name>
        <dbReference type="ChEBI" id="CHEBI:29033"/>
    </cofactor>
    <text evidence="6">Binds 1 Fe(2+) ion per subunit.</text>
</comment>
<dbReference type="PANTHER" id="PTHR16557">
    <property type="entry name" value="ALKYLATED DNA REPAIR PROTEIN ALKB-RELATED"/>
    <property type="match status" value="1"/>
</dbReference>
<feature type="binding site" evidence="5">
    <location>
        <position position="176"/>
    </location>
    <ligand>
        <name>substrate</name>
    </ligand>
</feature>
<organism evidence="8 9">
    <name type="scientific">Phaeobacter inhibens</name>
    <dbReference type="NCBI Taxonomy" id="221822"/>
    <lineage>
        <taxon>Bacteria</taxon>
        <taxon>Pseudomonadati</taxon>
        <taxon>Pseudomonadota</taxon>
        <taxon>Alphaproteobacteria</taxon>
        <taxon>Rhodobacterales</taxon>
        <taxon>Roseobacteraceae</taxon>
        <taxon>Phaeobacter</taxon>
    </lineage>
</organism>
<dbReference type="PANTHER" id="PTHR16557:SF2">
    <property type="entry name" value="NUCLEIC ACID DIOXYGENASE ALKBH1"/>
    <property type="match status" value="1"/>
</dbReference>
<dbReference type="Pfam" id="PF13532">
    <property type="entry name" value="2OG-FeII_Oxy_2"/>
    <property type="match status" value="1"/>
</dbReference>
<dbReference type="InterPro" id="IPR037151">
    <property type="entry name" value="AlkB-like_sf"/>
</dbReference>
<gene>
    <name evidence="8" type="primary">alkB</name>
    <name evidence="8" type="ORF">PhaeoP88_03547</name>
</gene>
<evidence type="ECO:0000256" key="1">
    <source>
        <dbReference type="ARBA" id="ARBA00022723"/>
    </source>
</evidence>
<keyword evidence="2 8" id="KW-0223">Dioxygenase</keyword>
<feature type="binding site" evidence="5">
    <location>
        <begin position="135"/>
        <end position="137"/>
    </location>
    <ligand>
        <name>2-oxoglutarate</name>
        <dbReference type="ChEBI" id="CHEBI:16810"/>
    </ligand>
</feature>
<keyword evidence="1 6" id="KW-0479">Metal-binding</keyword>
<dbReference type="PROSITE" id="PS51471">
    <property type="entry name" value="FE2OG_OXY"/>
    <property type="match status" value="1"/>
</dbReference>
<dbReference type="GO" id="GO:0005737">
    <property type="term" value="C:cytoplasm"/>
    <property type="evidence" value="ECO:0007669"/>
    <property type="project" value="TreeGrafter"/>
</dbReference>
<dbReference type="Proteomes" id="UP000236447">
    <property type="component" value="Chromosome"/>
</dbReference>
<feature type="binding site" evidence="5">
    <location>
        <begin position="220"/>
        <end position="226"/>
    </location>
    <ligand>
        <name>2-oxoglutarate</name>
        <dbReference type="ChEBI" id="CHEBI:16810"/>
    </ligand>
</feature>
<dbReference type="InterPro" id="IPR004574">
    <property type="entry name" value="Alkb"/>
</dbReference>
<evidence type="ECO:0000313" key="8">
    <source>
        <dbReference type="EMBL" id="AUR00864.1"/>
    </source>
</evidence>
<keyword evidence="4 6" id="KW-0408">Iron</keyword>
<evidence type="ECO:0000313" key="9">
    <source>
        <dbReference type="Proteomes" id="UP000236447"/>
    </source>
</evidence>
<evidence type="ECO:0000256" key="2">
    <source>
        <dbReference type="ARBA" id="ARBA00022964"/>
    </source>
</evidence>
<sequence>MPPATARSRPVSRITAVFDRGAVKNGLTVMMKLRLRGVELTKPLLDMDGQQRLIECLRPVLRAAPLFSPEVPGGGKMSVRMTSAGAYGWVSDRDGYRYEERHPTGRRWPEIPSEILDIWRVTTGLERQPDCCLINYYGEGARMGLHQDKDEADFSYPVVSVSLGDDGLLRIGNQSRGGKTDTVWLNSGDVVVMGGDARLTYHGVDRIRFKSSRLLPKGGRINLTLRVVT</sequence>
<dbReference type="EMBL" id="CP010725">
    <property type="protein sequence ID" value="AUR00864.1"/>
    <property type="molecule type" value="Genomic_DNA"/>
</dbReference>
<feature type="binding site" evidence="6">
    <location>
        <position position="148"/>
    </location>
    <ligand>
        <name>Fe cation</name>
        <dbReference type="ChEBI" id="CHEBI:24875"/>
        <note>catalytic</note>
    </ligand>
</feature>
<dbReference type="GO" id="GO:0035516">
    <property type="term" value="F:broad specificity oxidative DNA demethylase activity"/>
    <property type="evidence" value="ECO:0007669"/>
    <property type="project" value="TreeGrafter"/>
</dbReference>
<dbReference type="GO" id="GO:0035515">
    <property type="term" value="F:oxidative RNA demethylase activity"/>
    <property type="evidence" value="ECO:0007669"/>
    <property type="project" value="TreeGrafter"/>
</dbReference>
<feature type="binding site" evidence="5">
    <location>
        <position position="89"/>
    </location>
    <ligand>
        <name>substrate</name>
    </ligand>
</feature>
<accession>A0A2I7KE62</accession>
<name>A0A2I7KE62_9RHOB</name>
<reference evidence="8 9" key="2">
    <citation type="journal article" date="2017" name="Genome Biol. Evol.">
        <title>Trajectories and Drivers of Genome Evolution in Surface-Associated Marine Phaeobacter.</title>
        <authorList>
            <person name="Freese H.M."/>
            <person name="Sikorski J."/>
            <person name="Bunk B."/>
            <person name="Scheuner C."/>
            <person name="Meier-Kolthoff J.P."/>
            <person name="Sproer C."/>
            <person name="Gram L."/>
            <person name="Overmann J."/>
        </authorList>
    </citation>
    <scope>NUCLEOTIDE SEQUENCE [LARGE SCALE GENOMIC DNA]</scope>
    <source>
        <strain evidence="8 9">P88</strain>
    </source>
</reference>
<reference evidence="8 9" key="1">
    <citation type="journal article" date="2017" name="Front. Microbiol.">
        <title>Phaeobacter piscinae sp. nov., a species of the Roseobacter group and potential aquaculture probiont.</title>
        <authorList>
            <person name="Sonnenschein E.C."/>
            <person name="Phippen C.B.W."/>
            <person name="Nielsen K.F."/>
            <person name="Mateiu R.V."/>
            <person name="Melchiorsen J."/>
            <person name="Gram L."/>
            <person name="Overmann J."/>
            <person name="Freese H.M."/>
        </authorList>
    </citation>
    <scope>NUCLEOTIDE SEQUENCE [LARGE SCALE GENOMIC DNA]</scope>
    <source>
        <strain evidence="8 9">P88</strain>
    </source>
</reference>
<evidence type="ECO:0000259" key="7">
    <source>
        <dbReference type="PROSITE" id="PS51471"/>
    </source>
</evidence>
<dbReference type="InterPro" id="IPR005123">
    <property type="entry name" value="Oxoglu/Fe-dep_dioxygenase_dom"/>
</dbReference>
<evidence type="ECO:0000256" key="6">
    <source>
        <dbReference type="PIRSR" id="PIRSR604574-2"/>
    </source>
</evidence>
<dbReference type="GO" id="GO:0008198">
    <property type="term" value="F:ferrous iron binding"/>
    <property type="evidence" value="ECO:0007669"/>
    <property type="project" value="TreeGrafter"/>
</dbReference>
<dbReference type="InterPro" id="IPR027450">
    <property type="entry name" value="AlkB-like"/>
</dbReference>
<dbReference type="AlphaFoldDB" id="A0A2I7KE62"/>
<feature type="binding site" evidence="5">
    <location>
        <begin position="96"/>
        <end position="98"/>
    </location>
    <ligand>
        <name>substrate</name>
    </ligand>
</feature>
<protein>
    <submittedName>
        <fullName evidence="8">Alpha-ketoglutarate-dependent dioxygenase AlkB</fullName>
        <ecNumber evidence="8">1.14.11.-</ecNumber>
    </submittedName>
</protein>
<feature type="binding site" evidence="6">
    <location>
        <position position="202"/>
    </location>
    <ligand>
        <name>Fe cation</name>
        <dbReference type="ChEBI" id="CHEBI:24875"/>
        <note>catalytic</note>
    </ligand>
</feature>
<feature type="binding site" evidence="6">
    <location>
        <position position="146"/>
    </location>
    <ligand>
        <name>Fe cation</name>
        <dbReference type="ChEBI" id="CHEBI:24875"/>
        <note>catalytic</note>
    </ligand>
</feature>